<organism evidence="1 2">
    <name type="scientific">Aliivibrio wodanis</name>
    <dbReference type="NCBI Taxonomy" id="80852"/>
    <lineage>
        <taxon>Bacteria</taxon>
        <taxon>Pseudomonadati</taxon>
        <taxon>Pseudomonadota</taxon>
        <taxon>Gammaproteobacteria</taxon>
        <taxon>Vibrionales</taxon>
        <taxon>Vibrionaceae</taxon>
        <taxon>Aliivibrio</taxon>
    </lineage>
</organism>
<keyword evidence="2" id="KW-1185">Reference proteome</keyword>
<dbReference type="Gene3D" id="3.40.50.300">
    <property type="entry name" value="P-loop containing nucleotide triphosphate hydrolases"/>
    <property type="match status" value="1"/>
</dbReference>
<proteinExistence type="predicted"/>
<sequence>MYKLILNENNWKNQHYHLHFDLNQDGNNSSKINGWFVNLSSDIYTLRVVDKSGSLVEVIECSKPRPRLADIYPNIKDVVNSGFVVNTDILSLGDEYTIAIFKGNTALFEVLSFVGKTPLLYVHIAKTAGSTVNKVLNEWFGSNNSLIHAESKTNWKDRVRNREIQFLSGHIPYQEFVKTKELNSYKKAITFREPYSHIVSHLSWIRALSLHENKTRYEAHPEYIQVLSDKLANYDLSNPEQLTEVINSFNSLEHRLLDNTQTRYIRSETAKSTVDEADFMSAVNNLNSFDFVGVDNDISGFLAKIATEYDFEYVKEDRRENVLNNKFGIDVNNEEIRESLLSLIKYDIKLYSILIGNRT</sequence>
<dbReference type="EMBL" id="LN554846">
    <property type="protein sequence ID" value="CED70296.1"/>
    <property type="molecule type" value="Genomic_DNA"/>
</dbReference>
<gene>
    <name evidence="1" type="ORF">AWOD_I_0201</name>
</gene>
<dbReference type="GeneID" id="28539731"/>
<dbReference type="PATRIC" id="fig|80852.17.peg.207"/>
<accession>A0A090IIG8</accession>
<dbReference type="AlphaFoldDB" id="A0A090IIG8"/>
<evidence type="ECO:0008006" key="3">
    <source>
        <dbReference type="Google" id="ProtNLM"/>
    </source>
</evidence>
<dbReference type="KEGG" id="awd:AWOD_I_0201"/>
<dbReference type="STRING" id="80852.AWOD_I_0201"/>
<dbReference type="OrthoDB" id="7981249at2"/>
<evidence type="ECO:0000313" key="2">
    <source>
        <dbReference type="Proteomes" id="UP000032427"/>
    </source>
</evidence>
<protein>
    <recommendedName>
        <fullName evidence="3">Sulfotransferase family protein</fullName>
    </recommendedName>
</protein>
<evidence type="ECO:0000313" key="1">
    <source>
        <dbReference type="EMBL" id="CED70296.1"/>
    </source>
</evidence>
<name>A0A090IIG8_9GAMM</name>
<dbReference type="HOGENOM" id="CLU_770823_0_0_6"/>
<dbReference type="InterPro" id="IPR027417">
    <property type="entry name" value="P-loop_NTPase"/>
</dbReference>
<dbReference type="Proteomes" id="UP000032427">
    <property type="component" value="Chromosome 1"/>
</dbReference>
<reference evidence="2" key="1">
    <citation type="submission" date="2014-09" db="EMBL/GenBank/DDBJ databases">
        <authorList>
            <person name="Hjerde E."/>
        </authorList>
    </citation>
    <scope>NUCLEOTIDE SEQUENCE [LARGE SCALE GENOMIC DNA]</scope>
    <source>
        <strain evidence="2">06/09/139</strain>
    </source>
</reference>